<dbReference type="InterPro" id="IPR000768">
    <property type="entry name" value="ART"/>
</dbReference>
<reference evidence="12" key="1">
    <citation type="submission" date="2025-08" db="UniProtKB">
        <authorList>
            <consortium name="RefSeq"/>
        </authorList>
    </citation>
    <scope>IDENTIFICATION</scope>
    <source>
        <tissue evidence="12">Blood</tissue>
    </source>
</reference>
<keyword evidence="2 10" id="KW-0328">Glycosyltransferase</keyword>
<evidence type="ECO:0000256" key="2">
    <source>
        <dbReference type="ARBA" id="ARBA00022676"/>
    </source>
</evidence>
<evidence type="ECO:0000313" key="12">
    <source>
        <dbReference type="RefSeq" id="XP_060539242.1"/>
    </source>
</evidence>
<dbReference type="SUPFAM" id="SSF56399">
    <property type="entry name" value="ADP-ribosylation"/>
    <property type="match status" value="1"/>
</dbReference>
<keyword evidence="6 10" id="KW-0521">NADP</keyword>
<evidence type="ECO:0000256" key="5">
    <source>
        <dbReference type="ARBA" id="ARBA00022729"/>
    </source>
</evidence>
<gene>
    <name evidence="12" type="primary">LOC117657220</name>
</gene>
<keyword evidence="4" id="KW-0548">Nucleotidyltransferase</keyword>
<keyword evidence="8" id="KW-1015">Disulfide bond</keyword>
<comment type="similarity">
    <text evidence="1 10">Belongs to the Arg-specific ADP-ribosyltransferase family.</text>
</comment>
<dbReference type="PANTHER" id="PTHR10339">
    <property type="entry name" value="ADP-RIBOSYLTRANSFERASE"/>
    <property type="match status" value="1"/>
</dbReference>
<name>A0ABM3YSY9_PANGU</name>
<keyword evidence="3 10" id="KW-0808">Transferase</keyword>
<keyword evidence="11" id="KW-1185">Reference proteome</keyword>
<dbReference type="Proteomes" id="UP001652622">
    <property type="component" value="Unplaced"/>
</dbReference>
<sequence>MPRWFPRALLFPGDTMKTIQAVQGLCLLAILMEPLQVLCLQKIPLDMANNSVDDQYIDCNPMRELKLQEPGYLPIPPKYKTTWKRATEHWDKLGQSVGNFNKIYGTAIVAYTADGDFCEDFNKATRTARKSRSSYNRYAFKDFHLLLTKALQAKNNKGKCYEVFRGVENIQFTVRIKQLVRFGQFASSSLVKKEAENFGTGTFFSIRTCYGVPIDDFSYFPEEMEILIPPYEKFIVKSQKGRTIRLESQGVSSWFNCEVLKGADC</sequence>
<dbReference type="PANTHER" id="PTHR10339:SF19">
    <property type="entry name" value="GPI-LINKED NAD(P)(+)--ARGININE ADP-RIBOSYLTRANSFERASE 1"/>
    <property type="match status" value="1"/>
</dbReference>
<dbReference type="PRINTS" id="PR00970">
    <property type="entry name" value="RIBTRNSFRASE"/>
</dbReference>
<evidence type="ECO:0000256" key="8">
    <source>
        <dbReference type="ARBA" id="ARBA00023157"/>
    </source>
</evidence>
<evidence type="ECO:0000256" key="9">
    <source>
        <dbReference type="ARBA" id="ARBA00047597"/>
    </source>
</evidence>
<evidence type="ECO:0000256" key="1">
    <source>
        <dbReference type="ARBA" id="ARBA00009558"/>
    </source>
</evidence>
<evidence type="ECO:0000256" key="10">
    <source>
        <dbReference type="RuleBase" id="RU361228"/>
    </source>
</evidence>
<evidence type="ECO:0000256" key="4">
    <source>
        <dbReference type="ARBA" id="ARBA00022695"/>
    </source>
</evidence>
<evidence type="ECO:0000256" key="7">
    <source>
        <dbReference type="ARBA" id="ARBA00023027"/>
    </source>
</evidence>
<organism evidence="11 12">
    <name type="scientific">Pantherophis guttatus</name>
    <name type="common">Corn snake</name>
    <name type="synonym">Elaphe guttata</name>
    <dbReference type="NCBI Taxonomy" id="94885"/>
    <lineage>
        <taxon>Eukaryota</taxon>
        <taxon>Metazoa</taxon>
        <taxon>Chordata</taxon>
        <taxon>Craniata</taxon>
        <taxon>Vertebrata</taxon>
        <taxon>Euteleostomi</taxon>
        <taxon>Lepidosauria</taxon>
        <taxon>Squamata</taxon>
        <taxon>Bifurcata</taxon>
        <taxon>Unidentata</taxon>
        <taxon>Episquamata</taxon>
        <taxon>Toxicofera</taxon>
        <taxon>Serpentes</taxon>
        <taxon>Colubroidea</taxon>
        <taxon>Colubridae</taxon>
        <taxon>Colubrinae</taxon>
        <taxon>Pantherophis</taxon>
    </lineage>
</organism>
<comment type="catalytic activity">
    <reaction evidence="9 10">
        <text>L-arginyl-[protein] + NAD(+) = N(omega)-(ADP-D-ribosyl)-L-arginyl-[protein] + nicotinamide + H(+)</text>
        <dbReference type="Rhea" id="RHEA:19149"/>
        <dbReference type="Rhea" id="RHEA-COMP:10532"/>
        <dbReference type="Rhea" id="RHEA-COMP:15087"/>
        <dbReference type="ChEBI" id="CHEBI:15378"/>
        <dbReference type="ChEBI" id="CHEBI:17154"/>
        <dbReference type="ChEBI" id="CHEBI:29965"/>
        <dbReference type="ChEBI" id="CHEBI:57540"/>
        <dbReference type="ChEBI" id="CHEBI:142554"/>
        <dbReference type="EC" id="2.4.2.31"/>
    </reaction>
</comment>
<dbReference type="RefSeq" id="XP_060539242.1">
    <property type="nucleotide sequence ID" value="XM_060683259.1"/>
</dbReference>
<protein>
    <recommendedName>
        <fullName evidence="10">NAD(P)(+)--arginine ADP-ribosyltransferase</fullName>
        <ecNumber evidence="10">2.4.2.31</ecNumber>
    </recommendedName>
    <alternativeName>
        <fullName evidence="10">Mono(ADP-ribosyl)transferase</fullName>
    </alternativeName>
</protein>
<dbReference type="Pfam" id="PF01129">
    <property type="entry name" value="ART"/>
    <property type="match status" value="1"/>
</dbReference>
<dbReference type="GeneID" id="117657220"/>
<dbReference type="PROSITE" id="PS51996">
    <property type="entry name" value="TR_MART"/>
    <property type="match status" value="1"/>
</dbReference>
<proteinExistence type="inferred from homology"/>
<dbReference type="Gene3D" id="3.90.176.10">
    <property type="entry name" value="Toxin ADP-ribosyltransferase, Chain A, domain 1"/>
    <property type="match status" value="1"/>
</dbReference>
<evidence type="ECO:0000256" key="6">
    <source>
        <dbReference type="ARBA" id="ARBA00022857"/>
    </source>
</evidence>
<evidence type="ECO:0000313" key="11">
    <source>
        <dbReference type="Proteomes" id="UP001652622"/>
    </source>
</evidence>
<evidence type="ECO:0000256" key="3">
    <source>
        <dbReference type="ARBA" id="ARBA00022679"/>
    </source>
</evidence>
<dbReference type="InterPro" id="IPR050999">
    <property type="entry name" value="ADP-ribosyltransferase_ARG"/>
</dbReference>
<accession>A0ABM3YSY9</accession>
<keyword evidence="7 10" id="KW-0520">NAD</keyword>
<keyword evidence="5" id="KW-0732">Signal</keyword>
<dbReference type="EC" id="2.4.2.31" evidence="10"/>